<evidence type="ECO:0000313" key="1">
    <source>
        <dbReference type="EMBL" id="GEN96991.1"/>
    </source>
</evidence>
<dbReference type="AlphaFoldDB" id="A0A428GD55"/>
<dbReference type="Proteomes" id="UP000321868">
    <property type="component" value="Unassembled WGS sequence"/>
</dbReference>
<comment type="caution">
    <text evidence="1">The sequence shown here is derived from an EMBL/GenBank/DDBJ whole genome shotgun (WGS) entry which is preliminary data.</text>
</comment>
<organism evidence="1 2">
    <name type="scientific">Streptococcus cristatus</name>
    <dbReference type="NCBI Taxonomy" id="45634"/>
    <lineage>
        <taxon>Bacteria</taxon>
        <taxon>Bacillati</taxon>
        <taxon>Bacillota</taxon>
        <taxon>Bacilli</taxon>
        <taxon>Lactobacillales</taxon>
        <taxon>Streptococcaceae</taxon>
        <taxon>Streptococcus</taxon>
    </lineage>
</organism>
<gene>
    <name evidence="1" type="ORF">SOL01_08650</name>
</gene>
<protein>
    <submittedName>
        <fullName evidence="1">Uncharacterized protein</fullName>
    </submittedName>
</protein>
<accession>A0A428GD55</accession>
<name>A0A428GD55_STRCR</name>
<evidence type="ECO:0000313" key="2">
    <source>
        <dbReference type="Proteomes" id="UP000321868"/>
    </source>
</evidence>
<reference evidence="1 2" key="1">
    <citation type="submission" date="2019-07" db="EMBL/GenBank/DDBJ databases">
        <title>Whole genome shotgun sequence of Streptococcus oligofermentans NBRC 106105.</title>
        <authorList>
            <person name="Hosoyama A."/>
            <person name="Uohara A."/>
            <person name="Ohji S."/>
            <person name="Ichikawa N."/>
        </authorList>
    </citation>
    <scope>NUCLEOTIDE SEQUENCE [LARGE SCALE GENOMIC DNA]</scope>
    <source>
        <strain evidence="1 2">NBRC 106105</strain>
    </source>
</reference>
<dbReference type="EMBL" id="BJYQ01000062">
    <property type="protein sequence ID" value="GEN96991.1"/>
    <property type="molecule type" value="Genomic_DNA"/>
</dbReference>
<sequence>MINVRLLPGYNNMRDENKIAIYLIKIFCLFHHFLLKNNCENNYENIMKTEKHDPILGCFRKFITGRPLTARYVHI</sequence>
<proteinExistence type="predicted"/>